<evidence type="ECO:0000313" key="7">
    <source>
        <dbReference type="EMBL" id="PXW95266.1"/>
    </source>
</evidence>
<evidence type="ECO:0000256" key="2">
    <source>
        <dbReference type="ARBA" id="ARBA00022630"/>
    </source>
</evidence>
<evidence type="ECO:0000313" key="8">
    <source>
        <dbReference type="Proteomes" id="UP000247811"/>
    </source>
</evidence>
<evidence type="ECO:0000256" key="1">
    <source>
        <dbReference type="ARBA" id="ARBA00001974"/>
    </source>
</evidence>
<dbReference type="Pfam" id="PF01266">
    <property type="entry name" value="DAO"/>
    <property type="match status" value="1"/>
</dbReference>
<comment type="caution">
    <text evidence="7">The sequence shown here is derived from an EMBL/GenBank/DDBJ whole genome shotgun (WGS) entry which is preliminary data.</text>
</comment>
<keyword evidence="4" id="KW-0560">Oxidoreductase</keyword>
<accession>A0A318H6Z0</accession>
<proteinExistence type="inferred from homology"/>
<dbReference type="AlphaFoldDB" id="A0A318H6Z0"/>
<dbReference type="Gene3D" id="3.30.9.10">
    <property type="entry name" value="D-Amino Acid Oxidase, subunit A, domain 2"/>
    <property type="match status" value="1"/>
</dbReference>
<sequence length="381" mass="40145">MESVDCVVIGAGVIGLAVARALAMAGREVVILEAQDAIGTATSSRNSEVIHAGIYYPTGSLKAKFCVEGKGLLYDFCDSHQVTYQRPGKILVATDPSQHGKLEALARQAVANGVDDLRWLSADEARALEPELHCTAALLSPSTGILDSHGYMLALLGDAEAHGAMLALCSPVLSMERPDDGGPGLLLHVGGAEASQLRARTVINSAGLWAPVVASRVQGLAPELSPRAHFCKGSYFSYTGRAPFKHLIYPMPNSAGLGVHITLDLAGQMRFGPDTEWIDVEPIQPDGSPADFGARYVVDPARQAGMDESIRRYWPGLPDGSLAPAYSGIRPKISGPDDAAADFRIDGPARHGVPGLVQLFGIESPGLTSSLAIARHVQSLV</sequence>
<comment type="cofactor">
    <cofactor evidence="1">
        <name>FAD</name>
        <dbReference type="ChEBI" id="CHEBI:57692"/>
    </cofactor>
</comment>
<organism evidence="7 8">
    <name type="scientific">Sphaerotilus hippei</name>
    <dbReference type="NCBI Taxonomy" id="744406"/>
    <lineage>
        <taxon>Bacteria</taxon>
        <taxon>Pseudomonadati</taxon>
        <taxon>Pseudomonadota</taxon>
        <taxon>Betaproteobacteria</taxon>
        <taxon>Burkholderiales</taxon>
        <taxon>Sphaerotilaceae</taxon>
        <taxon>Sphaerotilus</taxon>
    </lineage>
</organism>
<evidence type="ECO:0000256" key="4">
    <source>
        <dbReference type="ARBA" id="ARBA00023002"/>
    </source>
</evidence>
<reference evidence="7 8" key="1">
    <citation type="submission" date="2018-05" db="EMBL/GenBank/DDBJ databases">
        <title>Genomic Encyclopedia of Type Strains, Phase IV (KMG-IV): sequencing the most valuable type-strain genomes for metagenomic binning, comparative biology and taxonomic classification.</title>
        <authorList>
            <person name="Goeker M."/>
        </authorList>
    </citation>
    <scope>NUCLEOTIDE SEQUENCE [LARGE SCALE GENOMIC DNA]</scope>
    <source>
        <strain evidence="7 8">DSM 566</strain>
    </source>
</reference>
<evidence type="ECO:0000259" key="6">
    <source>
        <dbReference type="Pfam" id="PF01266"/>
    </source>
</evidence>
<keyword evidence="2" id="KW-0285">Flavoprotein</keyword>
<dbReference type="GO" id="GO:0047545">
    <property type="term" value="F:(S)-2-hydroxyglutarate dehydrogenase activity"/>
    <property type="evidence" value="ECO:0007669"/>
    <property type="project" value="TreeGrafter"/>
</dbReference>
<dbReference type="RefSeq" id="WP_110401130.1">
    <property type="nucleotide sequence ID" value="NZ_QJJS01000010.1"/>
</dbReference>
<dbReference type="Proteomes" id="UP000247811">
    <property type="component" value="Unassembled WGS sequence"/>
</dbReference>
<dbReference type="InterPro" id="IPR006076">
    <property type="entry name" value="FAD-dep_OxRdtase"/>
</dbReference>
<evidence type="ECO:0000256" key="3">
    <source>
        <dbReference type="ARBA" id="ARBA00022827"/>
    </source>
</evidence>
<dbReference type="PANTHER" id="PTHR43104:SF4">
    <property type="entry name" value="L-2-HYDROXYGLUTARATE DEHYDROGENASE, MITOCHONDRIAL"/>
    <property type="match status" value="1"/>
</dbReference>
<dbReference type="SUPFAM" id="SSF51905">
    <property type="entry name" value="FAD/NAD(P)-binding domain"/>
    <property type="match status" value="1"/>
</dbReference>
<dbReference type="EMBL" id="QJJS01000010">
    <property type="protein sequence ID" value="PXW95266.1"/>
    <property type="molecule type" value="Genomic_DNA"/>
</dbReference>
<dbReference type="OrthoDB" id="9801699at2"/>
<keyword evidence="8" id="KW-1185">Reference proteome</keyword>
<feature type="domain" description="FAD dependent oxidoreductase" evidence="6">
    <location>
        <begin position="5"/>
        <end position="377"/>
    </location>
</feature>
<dbReference type="PANTHER" id="PTHR43104">
    <property type="entry name" value="L-2-HYDROXYGLUTARATE DEHYDROGENASE, MITOCHONDRIAL"/>
    <property type="match status" value="1"/>
</dbReference>
<protein>
    <submittedName>
        <fullName evidence="7">L-2-hydroxyglutarate oxidase LhgO</fullName>
    </submittedName>
</protein>
<evidence type="ECO:0000256" key="5">
    <source>
        <dbReference type="ARBA" id="ARBA00037941"/>
    </source>
</evidence>
<gene>
    <name evidence="7" type="ORF">C7444_110113</name>
</gene>
<name>A0A318H6Z0_9BURK</name>
<keyword evidence="3" id="KW-0274">FAD</keyword>
<dbReference type="Gene3D" id="3.50.50.60">
    <property type="entry name" value="FAD/NAD(P)-binding domain"/>
    <property type="match status" value="1"/>
</dbReference>
<dbReference type="InterPro" id="IPR036188">
    <property type="entry name" value="FAD/NAD-bd_sf"/>
</dbReference>
<comment type="similarity">
    <text evidence="5">Belongs to the L2HGDH family.</text>
</comment>